<dbReference type="EC" id="6.1.1.16" evidence="10"/>
<accession>A0A4P8IX60</accession>
<comment type="subunit">
    <text evidence="2 10">Monomer.</text>
</comment>
<dbReference type="GO" id="GO:0005524">
    <property type="term" value="F:ATP binding"/>
    <property type="evidence" value="ECO:0007669"/>
    <property type="project" value="UniProtKB-UniRule"/>
</dbReference>
<comment type="subcellular location">
    <subcellularLocation>
        <location evidence="10">Cytoplasm</location>
    </subcellularLocation>
</comment>
<keyword evidence="10" id="KW-0963">Cytoplasm</keyword>
<evidence type="ECO:0000313" key="13">
    <source>
        <dbReference type="EMBL" id="QCP52525.1"/>
    </source>
</evidence>
<evidence type="ECO:0000256" key="3">
    <source>
        <dbReference type="ARBA" id="ARBA00022598"/>
    </source>
</evidence>
<feature type="domain" description="tRNA synthetases class I catalytic" evidence="11">
    <location>
        <begin position="16"/>
        <end position="327"/>
    </location>
</feature>
<keyword evidence="7 10" id="KW-0067">ATP-binding</keyword>
<keyword evidence="4 10" id="KW-0479">Metal-binding</keyword>
<dbReference type="AlphaFoldDB" id="A0A4P8IX60"/>
<dbReference type="InterPro" id="IPR014729">
    <property type="entry name" value="Rossmann-like_a/b/a_fold"/>
</dbReference>
<dbReference type="SUPFAM" id="SSF47323">
    <property type="entry name" value="Anticodon-binding domain of a subclass of class I aminoacyl-tRNA synthetases"/>
    <property type="match status" value="1"/>
</dbReference>
<evidence type="ECO:0000256" key="2">
    <source>
        <dbReference type="ARBA" id="ARBA00011245"/>
    </source>
</evidence>
<keyword evidence="3 10" id="KW-0436">Ligase</keyword>
<evidence type="ECO:0000256" key="10">
    <source>
        <dbReference type="HAMAP-Rule" id="MF_00041"/>
    </source>
</evidence>
<dbReference type="Proteomes" id="UP000298656">
    <property type="component" value="Chromosome 2"/>
</dbReference>
<name>A0A4P8IX60_9BURK</name>
<evidence type="ECO:0000256" key="9">
    <source>
        <dbReference type="ARBA" id="ARBA00023146"/>
    </source>
</evidence>
<keyword evidence="6 10" id="KW-0862">Zinc</keyword>
<feature type="domain" description="Cysteinyl-tRNA ligase anticodon binding" evidence="12">
    <location>
        <begin position="408"/>
        <end position="453"/>
    </location>
</feature>
<comment type="similarity">
    <text evidence="1 10">Belongs to the class-I aminoacyl-tRNA synthetase family.</text>
</comment>
<dbReference type="CDD" id="cd00672">
    <property type="entry name" value="CysRS_core"/>
    <property type="match status" value="1"/>
</dbReference>
<keyword evidence="9 10" id="KW-0030">Aminoacyl-tRNA synthetase</keyword>
<dbReference type="OrthoDB" id="9815130at2"/>
<dbReference type="RefSeq" id="WP_137335296.1">
    <property type="nucleotide sequence ID" value="NZ_CP040078.1"/>
</dbReference>
<feature type="binding site" evidence="10">
    <location>
        <position position="250"/>
    </location>
    <ligand>
        <name>Zn(2+)</name>
        <dbReference type="ChEBI" id="CHEBI:29105"/>
    </ligand>
</feature>
<dbReference type="KEGG" id="tvl:FAZ95_25495"/>
<feature type="binding site" evidence="10">
    <location>
        <position position="282"/>
    </location>
    <ligand>
        <name>ATP</name>
        <dbReference type="ChEBI" id="CHEBI:30616"/>
    </ligand>
</feature>
<dbReference type="GO" id="GO:0008270">
    <property type="term" value="F:zinc ion binding"/>
    <property type="evidence" value="ECO:0007669"/>
    <property type="project" value="UniProtKB-UniRule"/>
</dbReference>
<dbReference type="PRINTS" id="PR00983">
    <property type="entry name" value="TRNASYNTHCYS"/>
</dbReference>
<dbReference type="Pfam" id="PF01406">
    <property type="entry name" value="tRNA-synt_1e"/>
    <property type="match status" value="1"/>
</dbReference>
<feature type="binding site" evidence="10">
    <location>
        <position position="246"/>
    </location>
    <ligand>
        <name>Zn(2+)</name>
        <dbReference type="ChEBI" id="CHEBI:29105"/>
    </ligand>
</feature>
<dbReference type="HAMAP" id="MF_00041">
    <property type="entry name" value="Cys_tRNA_synth"/>
    <property type="match status" value="1"/>
</dbReference>
<dbReference type="PANTHER" id="PTHR10890:SF3">
    <property type="entry name" value="CYSTEINE--TRNA LIGASE, CYTOPLASMIC"/>
    <property type="match status" value="1"/>
</dbReference>
<keyword evidence="8 10" id="KW-0648">Protein biosynthesis</keyword>
<evidence type="ECO:0000313" key="14">
    <source>
        <dbReference type="Proteomes" id="UP000298656"/>
    </source>
</evidence>
<dbReference type="InterPro" id="IPR032678">
    <property type="entry name" value="tRNA-synt_1_cat_dom"/>
</dbReference>
<feature type="short sequence motif" description="'KMSKS' region" evidence="10">
    <location>
        <begin position="279"/>
        <end position="283"/>
    </location>
</feature>
<comment type="cofactor">
    <cofactor evidence="10">
        <name>Zn(2+)</name>
        <dbReference type="ChEBI" id="CHEBI:29105"/>
    </cofactor>
    <text evidence="10">Binds 1 zinc ion per subunit.</text>
</comment>
<keyword evidence="14" id="KW-1185">Reference proteome</keyword>
<dbReference type="InterPro" id="IPR009080">
    <property type="entry name" value="tRNAsynth_Ia_anticodon-bd"/>
</dbReference>
<gene>
    <name evidence="10" type="primary">cysS</name>
    <name evidence="13" type="ORF">FAZ95_25495</name>
</gene>
<dbReference type="InterPro" id="IPR024909">
    <property type="entry name" value="Cys-tRNA/MSH_ligase"/>
</dbReference>
<comment type="catalytic activity">
    <reaction evidence="10">
        <text>tRNA(Cys) + L-cysteine + ATP = L-cysteinyl-tRNA(Cys) + AMP + diphosphate</text>
        <dbReference type="Rhea" id="RHEA:17773"/>
        <dbReference type="Rhea" id="RHEA-COMP:9661"/>
        <dbReference type="Rhea" id="RHEA-COMP:9679"/>
        <dbReference type="ChEBI" id="CHEBI:30616"/>
        <dbReference type="ChEBI" id="CHEBI:33019"/>
        <dbReference type="ChEBI" id="CHEBI:35235"/>
        <dbReference type="ChEBI" id="CHEBI:78442"/>
        <dbReference type="ChEBI" id="CHEBI:78517"/>
        <dbReference type="ChEBI" id="CHEBI:456215"/>
        <dbReference type="EC" id="6.1.1.16"/>
    </reaction>
</comment>
<dbReference type="PANTHER" id="PTHR10890">
    <property type="entry name" value="CYSTEINYL-TRNA SYNTHETASE"/>
    <property type="match status" value="1"/>
</dbReference>
<feature type="short sequence motif" description="'HIGH' region" evidence="10">
    <location>
        <begin position="31"/>
        <end position="41"/>
    </location>
</feature>
<keyword evidence="5 10" id="KW-0547">Nucleotide-binding</keyword>
<dbReference type="InterPro" id="IPR015803">
    <property type="entry name" value="Cys-tRNA-ligase"/>
</dbReference>
<dbReference type="GO" id="GO:0005829">
    <property type="term" value="C:cytosol"/>
    <property type="evidence" value="ECO:0007669"/>
    <property type="project" value="TreeGrafter"/>
</dbReference>
<evidence type="ECO:0000256" key="7">
    <source>
        <dbReference type="ARBA" id="ARBA00022840"/>
    </source>
</evidence>
<dbReference type="InterPro" id="IPR056411">
    <property type="entry name" value="CysS_C"/>
</dbReference>
<evidence type="ECO:0000259" key="12">
    <source>
        <dbReference type="Pfam" id="PF23493"/>
    </source>
</evidence>
<dbReference type="Gene3D" id="3.40.50.620">
    <property type="entry name" value="HUPs"/>
    <property type="match status" value="1"/>
</dbReference>
<dbReference type="GO" id="GO:0004817">
    <property type="term" value="F:cysteine-tRNA ligase activity"/>
    <property type="evidence" value="ECO:0007669"/>
    <property type="project" value="UniProtKB-UniRule"/>
</dbReference>
<evidence type="ECO:0000256" key="8">
    <source>
        <dbReference type="ARBA" id="ARBA00022917"/>
    </source>
</evidence>
<proteinExistence type="inferred from homology"/>
<dbReference type="NCBIfam" id="TIGR00435">
    <property type="entry name" value="cysS"/>
    <property type="match status" value="1"/>
</dbReference>
<organism evidence="13 14">
    <name type="scientific">Trinickia violacea</name>
    <dbReference type="NCBI Taxonomy" id="2571746"/>
    <lineage>
        <taxon>Bacteria</taxon>
        <taxon>Pseudomonadati</taxon>
        <taxon>Pseudomonadota</taxon>
        <taxon>Betaproteobacteria</taxon>
        <taxon>Burkholderiales</taxon>
        <taxon>Burkholderiaceae</taxon>
        <taxon>Trinickia</taxon>
    </lineage>
</organism>
<dbReference type="GO" id="GO:0006423">
    <property type="term" value="P:cysteinyl-tRNA aminoacylation"/>
    <property type="evidence" value="ECO:0007669"/>
    <property type="project" value="UniProtKB-UniRule"/>
</dbReference>
<evidence type="ECO:0000256" key="6">
    <source>
        <dbReference type="ARBA" id="ARBA00022833"/>
    </source>
</evidence>
<feature type="binding site" evidence="10">
    <location>
        <position position="29"/>
    </location>
    <ligand>
        <name>Zn(2+)</name>
        <dbReference type="ChEBI" id="CHEBI:29105"/>
    </ligand>
</feature>
<evidence type="ECO:0000259" key="11">
    <source>
        <dbReference type="Pfam" id="PF01406"/>
    </source>
</evidence>
<evidence type="ECO:0000256" key="4">
    <source>
        <dbReference type="ARBA" id="ARBA00022723"/>
    </source>
</evidence>
<sequence length="462" mass="52077">MTLALYDTWTRSVRPFEPLQPGHAGLYCCGPTVYDYAHIGNLRTYVFEDVLRRVLAENGYEVRHVVNITDVGHLVSDADDGEDKMEKGSRRTGESAWTIAERYTAAFMDDWRALNLLEPAIWCRATDHLAEQIDFIATIERNGYAYRTADGLYFDTSKQDDYGYLARLDHAGLQSGKRVAMGEKRHVTDFALWKFSPPDTQRQMEWDSPWGRGFPGWHIECSAMSAKYLSPWFDIHCGGEDHIAVHHSNEIAQTQACHGTRLANFWMHGRFLTTGDDAKMSKSAGDFLRMQTLIDRGIDPLAYRYLCLTAHYRSELRFTFDALDAAQAALGRLRNAYASWPAGGAADEGFVARFRAEIDQDLNMPRALAVLWELVRSDLPPAVRRATVDRFDIVLGLRLAEWKAEDEAVPPDVAALLAQREAARAAKHWPLADALRDALKQLGWRVEDSANGQRATRCGSGT</sequence>
<evidence type="ECO:0000256" key="5">
    <source>
        <dbReference type="ARBA" id="ARBA00022741"/>
    </source>
</evidence>
<feature type="binding site" evidence="10">
    <location>
        <position position="221"/>
    </location>
    <ligand>
        <name>Zn(2+)</name>
        <dbReference type="ChEBI" id="CHEBI:29105"/>
    </ligand>
</feature>
<dbReference type="SUPFAM" id="SSF52374">
    <property type="entry name" value="Nucleotidylyl transferase"/>
    <property type="match status" value="1"/>
</dbReference>
<reference evidence="13 14" key="1">
    <citation type="submission" date="2019-05" db="EMBL/GenBank/DDBJ databases">
        <title>Burkholderia sp. DHOD12, isolated from subtropical forest soil.</title>
        <authorList>
            <person name="Gao Z.-H."/>
            <person name="Qiu L.-H."/>
        </authorList>
    </citation>
    <scope>NUCLEOTIDE SEQUENCE [LARGE SCALE GENOMIC DNA]</scope>
    <source>
        <strain evidence="13 14">DHOD12</strain>
    </source>
</reference>
<dbReference type="Gene3D" id="1.20.120.640">
    <property type="entry name" value="Anticodon-binding domain of a subclass of class I aminoacyl-tRNA synthetases"/>
    <property type="match status" value="1"/>
</dbReference>
<protein>
    <recommendedName>
        <fullName evidence="10">Cysteine--tRNA ligase</fullName>
        <ecNumber evidence="10">6.1.1.16</ecNumber>
    </recommendedName>
    <alternativeName>
        <fullName evidence="10">Cysteinyl-tRNA synthetase</fullName>
        <shortName evidence="10">CysRS</shortName>
    </alternativeName>
</protein>
<dbReference type="EMBL" id="CP040078">
    <property type="protein sequence ID" value="QCP52525.1"/>
    <property type="molecule type" value="Genomic_DNA"/>
</dbReference>
<evidence type="ECO:0000256" key="1">
    <source>
        <dbReference type="ARBA" id="ARBA00005594"/>
    </source>
</evidence>
<dbReference type="Pfam" id="PF23493">
    <property type="entry name" value="CysS_C"/>
    <property type="match status" value="1"/>
</dbReference>